<dbReference type="Gene3D" id="1.10.10.10">
    <property type="entry name" value="Winged helix-like DNA-binding domain superfamily/Winged helix DNA-binding domain"/>
    <property type="match status" value="1"/>
</dbReference>
<dbReference type="HOGENOM" id="CLU_130787_1_1_4"/>
<dbReference type="STRING" id="1163617.SCD_n00208"/>
<gene>
    <name evidence="1" type="ORF">SCD_n00208</name>
</gene>
<keyword evidence="2" id="KW-1185">Reference proteome</keyword>
<dbReference type="KEGG" id="sdr:SCD_n00208"/>
<dbReference type="InterPro" id="IPR036388">
    <property type="entry name" value="WH-like_DNA-bd_sf"/>
</dbReference>
<protein>
    <recommendedName>
        <fullName evidence="3">HTH marR-type domain-containing protein</fullName>
    </recommendedName>
</protein>
<dbReference type="Pfam" id="PF25212">
    <property type="entry name" value="HVO_A0114"/>
    <property type="match status" value="1"/>
</dbReference>
<dbReference type="EMBL" id="AP013066">
    <property type="protein sequence ID" value="BAN34057.1"/>
    <property type="molecule type" value="Genomic_DNA"/>
</dbReference>
<accession>S6AZY0</accession>
<organism evidence="1 2">
    <name type="scientific">Sulfuricella denitrificans (strain DSM 22764 / NBRC 105220 / skB26)</name>
    <dbReference type="NCBI Taxonomy" id="1163617"/>
    <lineage>
        <taxon>Bacteria</taxon>
        <taxon>Pseudomonadati</taxon>
        <taxon>Pseudomonadota</taxon>
        <taxon>Betaproteobacteria</taxon>
        <taxon>Nitrosomonadales</taxon>
        <taxon>Sulfuricellaceae</taxon>
        <taxon>Sulfuricella</taxon>
    </lineage>
</organism>
<dbReference type="RefSeq" id="WP_009206997.1">
    <property type="nucleotide sequence ID" value="NC_022357.1"/>
</dbReference>
<dbReference type="AlphaFoldDB" id="S6AZY0"/>
<evidence type="ECO:0008006" key="3">
    <source>
        <dbReference type="Google" id="ProtNLM"/>
    </source>
</evidence>
<proteinExistence type="predicted"/>
<evidence type="ECO:0000313" key="1">
    <source>
        <dbReference type="EMBL" id="BAN34057.1"/>
    </source>
</evidence>
<name>S6AZY0_SULDS</name>
<dbReference type="Proteomes" id="UP000015559">
    <property type="component" value="Chromosome"/>
</dbReference>
<dbReference type="OrthoDB" id="9809537at2"/>
<dbReference type="SUPFAM" id="SSF46785">
    <property type="entry name" value="Winged helix' DNA-binding domain"/>
    <property type="match status" value="1"/>
</dbReference>
<dbReference type="eggNOG" id="COG4190">
    <property type="taxonomic scope" value="Bacteria"/>
</dbReference>
<evidence type="ECO:0000313" key="2">
    <source>
        <dbReference type="Proteomes" id="UP000015559"/>
    </source>
</evidence>
<sequence>MSKAIIGTESLQTMFKRAHEVARKIDGGEPLPEADYHLNFESATRLFSELTPRRMELLEELKRSGPRSIYALAKGLHRNYSNVHSDVRILVDHGLLEKDEKGRVFMPWDEIQINVSFAKAA</sequence>
<dbReference type="InterPro" id="IPR036390">
    <property type="entry name" value="WH_DNA-bd_sf"/>
</dbReference>
<reference evidence="1 2" key="1">
    <citation type="journal article" date="2012" name="Appl. Environ. Microbiol.">
        <title>Draft genome sequence of a psychrotolerant sulfur-oxidizing bacterium, Sulfuricella denitrificans skB26, and proteomic insights into cold adaptation.</title>
        <authorList>
            <person name="Watanabe T."/>
            <person name="Kojima H."/>
            <person name="Fukui M."/>
        </authorList>
    </citation>
    <scope>NUCLEOTIDE SEQUENCE [LARGE SCALE GENOMIC DNA]</scope>
    <source>
        <strain evidence="2">skB26</strain>
    </source>
</reference>